<evidence type="ECO:0000256" key="8">
    <source>
        <dbReference type="ARBA" id="ARBA00047552"/>
    </source>
</evidence>
<dbReference type="GO" id="GO:0005829">
    <property type="term" value="C:cytosol"/>
    <property type="evidence" value="ECO:0007669"/>
    <property type="project" value="TreeGrafter"/>
</dbReference>
<evidence type="ECO:0000256" key="5">
    <source>
        <dbReference type="ARBA" id="ARBA00022917"/>
    </source>
</evidence>
<keyword evidence="5" id="KW-0648">Protein biosynthesis</keyword>
<accession>A0A1G2TQZ0</accession>
<dbReference type="GO" id="GO:0006438">
    <property type="term" value="P:valyl-tRNA aminoacylation"/>
    <property type="evidence" value="ECO:0007669"/>
    <property type="project" value="InterPro"/>
</dbReference>
<dbReference type="Pfam" id="PF08264">
    <property type="entry name" value="Anticodon_1"/>
    <property type="match status" value="1"/>
</dbReference>
<dbReference type="GO" id="GO:0004832">
    <property type="term" value="F:valine-tRNA ligase activity"/>
    <property type="evidence" value="ECO:0007669"/>
    <property type="project" value="UniProtKB-EC"/>
</dbReference>
<evidence type="ECO:0000256" key="3">
    <source>
        <dbReference type="ARBA" id="ARBA00022741"/>
    </source>
</evidence>
<keyword evidence="3" id="KW-0547">Nucleotide-binding</keyword>
<evidence type="ECO:0000259" key="9">
    <source>
        <dbReference type="Pfam" id="PF08264"/>
    </source>
</evidence>
<dbReference type="GO" id="GO:0005524">
    <property type="term" value="F:ATP binding"/>
    <property type="evidence" value="ECO:0007669"/>
    <property type="project" value="UniProtKB-KW"/>
</dbReference>
<comment type="catalytic activity">
    <reaction evidence="8">
        <text>tRNA(Val) + L-valine + ATP = L-valyl-tRNA(Val) + AMP + diphosphate</text>
        <dbReference type="Rhea" id="RHEA:10704"/>
        <dbReference type="Rhea" id="RHEA-COMP:9672"/>
        <dbReference type="Rhea" id="RHEA-COMP:9708"/>
        <dbReference type="ChEBI" id="CHEBI:30616"/>
        <dbReference type="ChEBI" id="CHEBI:33019"/>
        <dbReference type="ChEBI" id="CHEBI:57762"/>
        <dbReference type="ChEBI" id="CHEBI:78442"/>
        <dbReference type="ChEBI" id="CHEBI:78537"/>
        <dbReference type="ChEBI" id="CHEBI:456215"/>
        <dbReference type="EC" id="6.1.1.9"/>
    </reaction>
</comment>
<dbReference type="EC" id="6.1.1.9" evidence="1"/>
<gene>
    <name evidence="10" type="ORF">A3E32_02090</name>
</gene>
<dbReference type="SUPFAM" id="SSF47323">
    <property type="entry name" value="Anticodon-binding domain of a subclass of class I aminoacyl-tRNA synthetases"/>
    <property type="match status" value="1"/>
</dbReference>
<dbReference type="InterPro" id="IPR009080">
    <property type="entry name" value="tRNAsynth_Ia_anticodon-bd"/>
</dbReference>
<comment type="caution">
    <text evidence="10">The sequence shown here is derived from an EMBL/GenBank/DDBJ whole genome shotgun (WGS) entry which is preliminary data.</text>
</comment>
<evidence type="ECO:0000313" key="10">
    <source>
        <dbReference type="EMBL" id="OHA99706.1"/>
    </source>
</evidence>
<dbReference type="InterPro" id="IPR002303">
    <property type="entry name" value="Valyl-tRNA_ligase"/>
</dbReference>
<keyword evidence="2" id="KW-0436">Ligase</keyword>
<reference evidence="10 11" key="1">
    <citation type="journal article" date="2016" name="Nat. Commun.">
        <title>Thousands of microbial genomes shed light on interconnected biogeochemical processes in an aquifer system.</title>
        <authorList>
            <person name="Anantharaman K."/>
            <person name="Brown C.T."/>
            <person name="Hug L.A."/>
            <person name="Sharon I."/>
            <person name="Castelle C.J."/>
            <person name="Probst A.J."/>
            <person name="Thomas B.C."/>
            <person name="Singh A."/>
            <person name="Wilkins M.J."/>
            <person name="Karaoz U."/>
            <person name="Brodie E.L."/>
            <person name="Williams K.H."/>
            <person name="Hubbard S.S."/>
            <person name="Banfield J.F."/>
        </authorList>
    </citation>
    <scope>NUCLEOTIDE SEQUENCE [LARGE SCALE GENOMIC DNA]</scope>
</reference>
<evidence type="ECO:0000256" key="2">
    <source>
        <dbReference type="ARBA" id="ARBA00022598"/>
    </source>
</evidence>
<sequence>MAAEKLYNYIWHILADVIIEESKSIFNEDDEKAKLSKKWTLYQILTVCLKLLHPFTPFVTEEIWQNLPKKDSGFLIISEWPNDKNL</sequence>
<name>A0A1G2TQZ0_9BACT</name>
<keyword evidence="6" id="KW-0030">Aminoacyl-tRNA synthetase</keyword>
<organism evidence="10 11">
    <name type="scientific">Candidatus Zambryskibacteria bacterium RIFCSPHIGHO2_12_FULL_38_37</name>
    <dbReference type="NCBI Taxonomy" id="1802751"/>
    <lineage>
        <taxon>Bacteria</taxon>
        <taxon>Candidatus Zambryskiibacteriota</taxon>
    </lineage>
</organism>
<protein>
    <recommendedName>
        <fullName evidence="1">valine--tRNA ligase</fullName>
        <ecNumber evidence="1">6.1.1.9</ecNumber>
    </recommendedName>
    <alternativeName>
        <fullName evidence="7">Valyl-tRNA synthetase</fullName>
    </alternativeName>
</protein>
<dbReference type="Gene3D" id="1.10.730.10">
    <property type="entry name" value="Isoleucyl-tRNA Synthetase, Domain 1"/>
    <property type="match status" value="1"/>
</dbReference>
<proteinExistence type="predicted"/>
<evidence type="ECO:0000313" key="11">
    <source>
        <dbReference type="Proteomes" id="UP000178530"/>
    </source>
</evidence>
<dbReference type="EMBL" id="MHVU01000002">
    <property type="protein sequence ID" value="OHA99706.1"/>
    <property type="molecule type" value="Genomic_DNA"/>
</dbReference>
<dbReference type="PANTHER" id="PTHR11946">
    <property type="entry name" value="VALYL-TRNA SYNTHETASES"/>
    <property type="match status" value="1"/>
</dbReference>
<feature type="domain" description="Methionyl/Valyl/Leucyl/Isoleucyl-tRNA synthetase anticodon-binding" evidence="9">
    <location>
        <begin position="2"/>
        <end position="84"/>
    </location>
</feature>
<evidence type="ECO:0000256" key="4">
    <source>
        <dbReference type="ARBA" id="ARBA00022840"/>
    </source>
</evidence>
<evidence type="ECO:0000256" key="6">
    <source>
        <dbReference type="ARBA" id="ARBA00023146"/>
    </source>
</evidence>
<dbReference type="AlphaFoldDB" id="A0A1G2TQZ0"/>
<dbReference type="InterPro" id="IPR013155">
    <property type="entry name" value="M/V/L/I-tRNA-synth_anticd-bd"/>
</dbReference>
<keyword evidence="4" id="KW-0067">ATP-binding</keyword>
<evidence type="ECO:0000256" key="7">
    <source>
        <dbReference type="ARBA" id="ARBA00029936"/>
    </source>
</evidence>
<evidence type="ECO:0000256" key="1">
    <source>
        <dbReference type="ARBA" id="ARBA00013169"/>
    </source>
</evidence>
<dbReference type="PANTHER" id="PTHR11946:SF93">
    <property type="entry name" value="VALINE--TRNA LIGASE, CHLOROPLASTIC_MITOCHONDRIAL 2"/>
    <property type="match status" value="1"/>
</dbReference>
<dbReference type="Proteomes" id="UP000178530">
    <property type="component" value="Unassembled WGS sequence"/>
</dbReference>